<evidence type="ECO:0000313" key="2">
    <source>
        <dbReference type="EMBL" id="CAB4309480.1"/>
    </source>
</evidence>
<dbReference type="Proteomes" id="UP000507222">
    <property type="component" value="Unassembled WGS sequence"/>
</dbReference>
<sequence>MISLCVFNLLSWRLEVGQMPRARMGPFKFFSFVEYWGDFLPTVSQCWTSQAAVTSREAKGTLAVRQHKLHFDPFNTNLRAHVFFRCIN</sequence>
<organism evidence="1 3">
    <name type="scientific">Prunus armeniaca</name>
    <name type="common">Apricot</name>
    <name type="synonym">Armeniaca vulgaris</name>
    <dbReference type="NCBI Taxonomy" id="36596"/>
    <lineage>
        <taxon>Eukaryota</taxon>
        <taxon>Viridiplantae</taxon>
        <taxon>Streptophyta</taxon>
        <taxon>Embryophyta</taxon>
        <taxon>Tracheophyta</taxon>
        <taxon>Spermatophyta</taxon>
        <taxon>Magnoliopsida</taxon>
        <taxon>eudicotyledons</taxon>
        <taxon>Gunneridae</taxon>
        <taxon>Pentapetalae</taxon>
        <taxon>rosids</taxon>
        <taxon>fabids</taxon>
        <taxon>Rosales</taxon>
        <taxon>Rosaceae</taxon>
        <taxon>Amygdaloideae</taxon>
        <taxon>Amygdaleae</taxon>
        <taxon>Prunus</taxon>
    </lineage>
</organism>
<dbReference type="AlphaFoldDB" id="A0A6J5UR42"/>
<keyword evidence="4" id="KW-1185">Reference proteome</keyword>
<dbReference type="EMBL" id="CAEKKB010000005">
    <property type="protein sequence ID" value="CAB4309480.1"/>
    <property type="molecule type" value="Genomic_DNA"/>
</dbReference>
<dbReference type="EMBL" id="CAEKDK010000005">
    <property type="protein sequence ID" value="CAB4279019.1"/>
    <property type="molecule type" value="Genomic_DNA"/>
</dbReference>
<name>A0A6J5UR42_PRUAR</name>
<proteinExistence type="predicted"/>
<accession>A0A6J5UR42</accession>
<evidence type="ECO:0000313" key="1">
    <source>
        <dbReference type="EMBL" id="CAB4279019.1"/>
    </source>
</evidence>
<protein>
    <submittedName>
        <fullName evidence="1">Uncharacterized protein</fullName>
    </submittedName>
</protein>
<evidence type="ECO:0000313" key="3">
    <source>
        <dbReference type="Proteomes" id="UP000507222"/>
    </source>
</evidence>
<gene>
    <name evidence="1" type="ORF">CURHAP_LOCUS31018</name>
    <name evidence="2" type="ORF">ORAREDHAP_LOCUS30673</name>
</gene>
<reference evidence="4" key="1">
    <citation type="journal article" date="2020" name="Genome Biol.">
        <title>Gamete binning: chromosome-level and haplotype-resolved genome assembly enabled by high-throughput single-cell sequencing of gamete genomes.</title>
        <authorList>
            <person name="Campoy J.A."/>
            <person name="Sun H."/>
            <person name="Goel M."/>
            <person name="Jiao W.-B."/>
            <person name="Folz-Donahue K."/>
            <person name="Wang N."/>
            <person name="Rubio M."/>
            <person name="Liu C."/>
            <person name="Kukat C."/>
            <person name="Ruiz D."/>
            <person name="Huettel B."/>
            <person name="Schneeberger K."/>
        </authorList>
    </citation>
    <scope>NUCLEOTIDE SEQUENCE [LARGE SCALE GENOMIC DNA]</scope>
    <source>
        <strain evidence="4">cv. Rojo Pasion</strain>
    </source>
</reference>
<reference evidence="1 3" key="2">
    <citation type="submission" date="2020-05" db="EMBL/GenBank/DDBJ databases">
        <authorList>
            <person name="Campoy J."/>
            <person name="Schneeberger K."/>
            <person name="Spophaly S."/>
        </authorList>
    </citation>
    <scope>NUCLEOTIDE SEQUENCE [LARGE SCALE GENOMIC DNA]</scope>
    <source>
        <strain evidence="1">PruArmRojPasFocal</strain>
    </source>
</reference>
<dbReference type="Proteomes" id="UP000507245">
    <property type="component" value="Unassembled WGS sequence"/>
</dbReference>
<evidence type="ECO:0000313" key="4">
    <source>
        <dbReference type="Proteomes" id="UP000507245"/>
    </source>
</evidence>